<organism evidence="1 2">
    <name type="scientific">Phialemonium thermophilum</name>
    <dbReference type="NCBI Taxonomy" id="223376"/>
    <lineage>
        <taxon>Eukaryota</taxon>
        <taxon>Fungi</taxon>
        <taxon>Dikarya</taxon>
        <taxon>Ascomycota</taxon>
        <taxon>Pezizomycotina</taxon>
        <taxon>Sordariomycetes</taxon>
        <taxon>Sordariomycetidae</taxon>
        <taxon>Cephalothecales</taxon>
        <taxon>Cephalothecaceae</taxon>
        <taxon>Phialemonium</taxon>
    </lineage>
</organism>
<sequence length="81" mass="8875">MGDAKIRAKANHAAFSIFHSRLVLLSSTIAIFSHHSSYLSSAERWAAPRAFLRIIPLSGTIAAFEWTSVPHELAILSEVIS</sequence>
<keyword evidence="2" id="KW-1185">Reference proteome</keyword>
<reference evidence="1 2" key="1">
    <citation type="journal article" date="2024" name="Commun. Biol.">
        <title>Comparative genomic analysis of thermophilic fungi reveals convergent evolutionary adaptations and gene losses.</title>
        <authorList>
            <person name="Steindorff A.S."/>
            <person name="Aguilar-Pontes M.V."/>
            <person name="Robinson A.J."/>
            <person name="Andreopoulos B."/>
            <person name="LaButti K."/>
            <person name="Kuo A."/>
            <person name="Mondo S."/>
            <person name="Riley R."/>
            <person name="Otillar R."/>
            <person name="Haridas S."/>
            <person name="Lipzen A."/>
            <person name="Grimwood J."/>
            <person name="Schmutz J."/>
            <person name="Clum A."/>
            <person name="Reid I.D."/>
            <person name="Moisan M.C."/>
            <person name="Butler G."/>
            <person name="Nguyen T.T.M."/>
            <person name="Dewar K."/>
            <person name="Conant G."/>
            <person name="Drula E."/>
            <person name="Henrissat B."/>
            <person name="Hansel C."/>
            <person name="Singer S."/>
            <person name="Hutchinson M.I."/>
            <person name="de Vries R.P."/>
            <person name="Natvig D.O."/>
            <person name="Powell A.J."/>
            <person name="Tsang A."/>
            <person name="Grigoriev I.V."/>
        </authorList>
    </citation>
    <scope>NUCLEOTIDE SEQUENCE [LARGE SCALE GENOMIC DNA]</scope>
    <source>
        <strain evidence="1 2">ATCC 24622</strain>
    </source>
</reference>
<evidence type="ECO:0000313" key="1">
    <source>
        <dbReference type="EMBL" id="KAL1843044.1"/>
    </source>
</evidence>
<protein>
    <submittedName>
        <fullName evidence="1">Uncharacterized protein</fullName>
    </submittedName>
</protein>
<dbReference type="Proteomes" id="UP001586593">
    <property type="component" value="Unassembled WGS sequence"/>
</dbReference>
<evidence type="ECO:0000313" key="2">
    <source>
        <dbReference type="Proteomes" id="UP001586593"/>
    </source>
</evidence>
<proteinExistence type="predicted"/>
<name>A0ABR3VMC6_9PEZI</name>
<dbReference type="EMBL" id="JAZHXJ010001876">
    <property type="protein sequence ID" value="KAL1843044.1"/>
    <property type="molecule type" value="Genomic_DNA"/>
</dbReference>
<accession>A0ABR3VMC6</accession>
<gene>
    <name evidence="1" type="ORF">VTK73DRAFT_2932</name>
</gene>
<comment type="caution">
    <text evidence="1">The sequence shown here is derived from an EMBL/GenBank/DDBJ whole genome shotgun (WGS) entry which is preliminary data.</text>
</comment>